<accession>A0A5U8PFP6</accession>
<dbReference type="AlphaFoldDB" id="A0A5U8PFP6"/>
<name>A0A5U8PFP6_SALET</name>
<protein>
    <submittedName>
        <fullName evidence="1">Uncharacterized protein</fullName>
    </submittedName>
</protein>
<evidence type="ECO:0000313" key="1">
    <source>
        <dbReference type="EMBL" id="EBR9120194.1"/>
    </source>
</evidence>
<reference evidence="1" key="1">
    <citation type="submission" date="2018-06" db="EMBL/GenBank/DDBJ databases">
        <authorList>
            <person name="Ashton P.M."/>
            <person name="Dallman T."/>
            <person name="Nair S."/>
            <person name="De Pinna E."/>
            <person name="Peters T."/>
            <person name="Grant K."/>
        </authorList>
    </citation>
    <scope>NUCLEOTIDE SEQUENCE</scope>
    <source>
        <strain evidence="1">455154</strain>
    </source>
</reference>
<sequence>MKVRRIGISLTNKNKTIRFSDFINYLIPFNGERMGFEGGERFFLFHEDDVFFSGVVLSFKDQRRDCRARFQDGQFTIHTADILDDEKLIDFNFFVVKKSSLKGLYEYYHNSCSIHVLFALLRNKFNALKADKISNYIADNLALGREKAEAKGKKEYAGRLSTSILIDNRDIPTVLAEYAKVKKIEMLFDAQQFAVGHAVALQRSSREVKVSFNITDSEQSNIDRLTQGVVELAGNVGFKKGSVSTVDSDDIERTISILNCPKRLGECEFEDLAHRIDGLTVENFHENEILVELKREINEGEYRALFN</sequence>
<comment type="caution">
    <text evidence="1">The sequence shown here is derived from an EMBL/GenBank/DDBJ whole genome shotgun (WGS) entry which is preliminary data.</text>
</comment>
<gene>
    <name evidence="1" type="ORF">DPB44_23230</name>
</gene>
<proteinExistence type="predicted"/>
<organism evidence="1">
    <name type="scientific">Salmonella enterica subsp. enterica serovar Bareilly</name>
    <dbReference type="NCBI Taxonomy" id="58096"/>
    <lineage>
        <taxon>Bacteria</taxon>
        <taxon>Pseudomonadati</taxon>
        <taxon>Pseudomonadota</taxon>
        <taxon>Gammaproteobacteria</taxon>
        <taxon>Enterobacterales</taxon>
        <taxon>Enterobacteriaceae</taxon>
        <taxon>Salmonella</taxon>
    </lineage>
</organism>
<dbReference type="EMBL" id="AAGTUS010000026">
    <property type="protein sequence ID" value="EBR9120194.1"/>
    <property type="molecule type" value="Genomic_DNA"/>
</dbReference>